<name>A0ABT8F4Q6_9BACT</name>
<evidence type="ECO:0000313" key="2">
    <source>
        <dbReference type="Proteomes" id="UP001168552"/>
    </source>
</evidence>
<accession>A0ABT8F4Q6</accession>
<proteinExistence type="predicted"/>
<gene>
    <name evidence="1" type="ORF">QWY31_07635</name>
</gene>
<reference evidence="1" key="1">
    <citation type="submission" date="2023-06" db="EMBL/GenBank/DDBJ databases">
        <title>Cytophagales bacterium Strain LB-30, isolated from soil.</title>
        <authorList>
            <person name="Liu B."/>
        </authorList>
    </citation>
    <scope>NUCLEOTIDE SEQUENCE</scope>
    <source>
        <strain evidence="1">LB-30</strain>
    </source>
</reference>
<evidence type="ECO:0000313" key="1">
    <source>
        <dbReference type="EMBL" id="MDN4165368.1"/>
    </source>
</evidence>
<dbReference type="RefSeq" id="WP_320003893.1">
    <property type="nucleotide sequence ID" value="NZ_JAUHJS010000003.1"/>
</dbReference>
<keyword evidence="2" id="KW-1185">Reference proteome</keyword>
<dbReference type="EMBL" id="JAUHJS010000003">
    <property type="protein sequence ID" value="MDN4165368.1"/>
    <property type="molecule type" value="Genomic_DNA"/>
</dbReference>
<sequence length="62" mass="7307">MISKEKLKQEIDKFPENEISIDELVDRLIFIEKLEARIKISEEKGETLSEEEVKAKIDSWSK</sequence>
<dbReference type="Proteomes" id="UP001168552">
    <property type="component" value="Unassembled WGS sequence"/>
</dbReference>
<comment type="caution">
    <text evidence="1">The sequence shown here is derived from an EMBL/GenBank/DDBJ whole genome shotgun (WGS) entry which is preliminary data.</text>
</comment>
<evidence type="ECO:0008006" key="3">
    <source>
        <dbReference type="Google" id="ProtNLM"/>
    </source>
</evidence>
<protein>
    <recommendedName>
        <fullName evidence="3">Addiction module protein</fullName>
    </recommendedName>
</protein>
<organism evidence="1 2">
    <name type="scientific">Shiella aurantiaca</name>
    <dbReference type="NCBI Taxonomy" id="3058365"/>
    <lineage>
        <taxon>Bacteria</taxon>
        <taxon>Pseudomonadati</taxon>
        <taxon>Bacteroidota</taxon>
        <taxon>Cytophagia</taxon>
        <taxon>Cytophagales</taxon>
        <taxon>Shiellaceae</taxon>
        <taxon>Shiella</taxon>
    </lineage>
</organism>